<reference evidence="8 9" key="1">
    <citation type="submission" date="2019-02" db="EMBL/GenBank/DDBJ databases">
        <title>Deep-cultivation of Planctomycetes and their phenomic and genomic characterization uncovers novel biology.</title>
        <authorList>
            <person name="Wiegand S."/>
            <person name="Jogler M."/>
            <person name="Boedeker C."/>
            <person name="Pinto D."/>
            <person name="Vollmers J."/>
            <person name="Rivas-Marin E."/>
            <person name="Kohn T."/>
            <person name="Peeters S.H."/>
            <person name="Heuer A."/>
            <person name="Rast P."/>
            <person name="Oberbeckmann S."/>
            <person name="Bunk B."/>
            <person name="Jeske O."/>
            <person name="Meyerdierks A."/>
            <person name="Storesund J.E."/>
            <person name="Kallscheuer N."/>
            <person name="Luecker S."/>
            <person name="Lage O.M."/>
            <person name="Pohl T."/>
            <person name="Merkel B.J."/>
            <person name="Hornburger P."/>
            <person name="Mueller R.-W."/>
            <person name="Bruemmer F."/>
            <person name="Labrenz M."/>
            <person name="Spormann A.M."/>
            <person name="Op den Camp H."/>
            <person name="Overmann J."/>
            <person name="Amann R."/>
            <person name="Jetten M.S.M."/>
            <person name="Mascher T."/>
            <person name="Medema M.H."/>
            <person name="Devos D.P."/>
            <person name="Kaster A.-K."/>
            <person name="Ovreas L."/>
            <person name="Rohde M."/>
            <person name="Galperin M.Y."/>
            <person name="Jogler C."/>
        </authorList>
    </citation>
    <scope>NUCLEOTIDE SEQUENCE [LARGE SCALE GENOMIC DNA]</scope>
    <source>
        <strain evidence="8 9">Pla110</strain>
    </source>
</reference>
<dbReference type="RefSeq" id="WP_144993078.1">
    <property type="nucleotide sequence ID" value="NZ_CP036281.1"/>
</dbReference>
<evidence type="ECO:0000313" key="9">
    <source>
        <dbReference type="Proteomes" id="UP000317178"/>
    </source>
</evidence>
<dbReference type="InterPro" id="IPR000620">
    <property type="entry name" value="EamA_dom"/>
</dbReference>
<keyword evidence="5 6" id="KW-0472">Membrane</keyword>
<dbReference type="GO" id="GO:0016020">
    <property type="term" value="C:membrane"/>
    <property type="evidence" value="ECO:0007669"/>
    <property type="project" value="UniProtKB-SubCell"/>
</dbReference>
<feature type="domain" description="EamA" evidence="7">
    <location>
        <begin position="17"/>
        <end position="149"/>
    </location>
</feature>
<keyword evidence="4 6" id="KW-1133">Transmembrane helix</keyword>
<protein>
    <submittedName>
        <fullName evidence="8">Putative amino-acid metabolite efflux pump</fullName>
    </submittedName>
</protein>
<evidence type="ECO:0000256" key="5">
    <source>
        <dbReference type="ARBA" id="ARBA00023136"/>
    </source>
</evidence>
<feature type="transmembrane region" description="Helical" evidence="6">
    <location>
        <begin position="166"/>
        <end position="183"/>
    </location>
</feature>
<dbReference type="AlphaFoldDB" id="A0A518CI76"/>
<dbReference type="Pfam" id="PF00892">
    <property type="entry name" value="EamA"/>
    <property type="match status" value="2"/>
</dbReference>
<evidence type="ECO:0000256" key="6">
    <source>
        <dbReference type="SAM" id="Phobius"/>
    </source>
</evidence>
<feature type="domain" description="EamA" evidence="7">
    <location>
        <begin position="165"/>
        <end position="301"/>
    </location>
</feature>
<feature type="transmembrane region" description="Helical" evidence="6">
    <location>
        <begin position="258"/>
        <end position="277"/>
    </location>
</feature>
<feature type="transmembrane region" description="Helical" evidence="6">
    <location>
        <begin position="283"/>
        <end position="300"/>
    </location>
</feature>
<name>A0A518CI76_9PLAN</name>
<feature type="transmembrane region" description="Helical" evidence="6">
    <location>
        <begin position="137"/>
        <end position="154"/>
    </location>
</feature>
<feature type="transmembrane region" description="Helical" evidence="6">
    <location>
        <begin position="195"/>
        <end position="213"/>
    </location>
</feature>
<accession>A0A518CI76</accession>
<dbReference type="PANTHER" id="PTHR32322:SF2">
    <property type="entry name" value="EAMA DOMAIN-CONTAINING PROTEIN"/>
    <property type="match status" value="1"/>
</dbReference>
<dbReference type="InterPro" id="IPR037185">
    <property type="entry name" value="EmrE-like"/>
</dbReference>
<evidence type="ECO:0000256" key="1">
    <source>
        <dbReference type="ARBA" id="ARBA00004141"/>
    </source>
</evidence>
<evidence type="ECO:0000256" key="3">
    <source>
        <dbReference type="ARBA" id="ARBA00022692"/>
    </source>
</evidence>
<comment type="similarity">
    <text evidence="2">Belongs to the EamA transporter family.</text>
</comment>
<dbReference type="OrthoDB" id="9776210at2"/>
<dbReference type="SUPFAM" id="SSF103481">
    <property type="entry name" value="Multidrug resistance efflux transporter EmrE"/>
    <property type="match status" value="2"/>
</dbReference>
<organism evidence="8 9">
    <name type="scientific">Polystyrenella longa</name>
    <dbReference type="NCBI Taxonomy" id="2528007"/>
    <lineage>
        <taxon>Bacteria</taxon>
        <taxon>Pseudomonadati</taxon>
        <taxon>Planctomycetota</taxon>
        <taxon>Planctomycetia</taxon>
        <taxon>Planctomycetales</taxon>
        <taxon>Planctomycetaceae</taxon>
        <taxon>Polystyrenella</taxon>
    </lineage>
</organism>
<proteinExistence type="inferred from homology"/>
<feature type="transmembrane region" description="Helical" evidence="6">
    <location>
        <begin position="233"/>
        <end position="251"/>
    </location>
</feature>
<evidence type="ECO:0000313" key="8">
    <source>
        <dbReference type="EMBL" id="QDU78932.1"/>
    </source>
</evidence>
<dbReference type="Proteomes" id="UP000317178">
    <property type="component" value="Chromosome"/>
</dbReference>
<sequence>MNAPLHRESPPRMTFTAVLLTLSICLLWGGNPVAVQFAAKNLPPLLIASIRFLLATGFMYFWCRLGGHRISITRQQLPYVVGGGILLFVQIGLFHLGIARTSSSHATLLINTYVFWVMVLESYLLRAALLSRWKISGLILAAIGVVIIILSSLGQKEQLDQPTLRGDVLLAFSGLMLALKILLTKAAMPKIASSPFIFWHDLIGMSLLVIASLTFETWPGMEAFDMVSCVSLAYQGLCVAGFCFGMQAYLLQKYSATSISVFSFTSPIFGVMLGVAIRGDEFSVWFGLAALLVAGGIYLVNRPD</sequence>
<evidence type="ECO:0000256" key="2">
    <source>
        <dbReference type="ARBA" id="ARBA00007362"/>
    </source>
</evidence>
<feature type="transmembrane region" description="Helical" evidence="6">
    <location>
        <begin position="42"/>
        <end position="65"/>
    </location>
</feature>
<evidence type="ECO:0000256" key="4">
    <source>
        <dbReference type="ARBA" id="ARBA00022989"/>
    </source>
</evidence>
<keyword evidence="3 6" id="KW-0812">Transmembrane</keyword>
<feature type="transmembrane region" description="Helical" evidence="6">
    <location>
        <begin position="104"/>
        <end position="125"/>
    </location>
</feature>
<evidence type="ECO:0000259" key="7">
    <source>
        <dbReference type="Pfam" id="PF00892"/>
    </source>
</evidence>
<comment type="subcellular location">
    <subcellularLocation>
        <location evidence="1">Membrane</location>
        <topology evidence="1">Multi-pass membrane protein</topology>
    </subcellularLocation>
</comment>
<keyword evidence="9" id="KW-1185">Reference proteome</keyword>
<dbReference type="EMBL" id="CP036281">
    <property type="protein sequence ID" value="QDU78932.1"/>
    <property type="molecule type" value="Genomic_DNA"/>
</dbReference>
<dbReference type="PANTHER" id="PTHR32322">
    <property type="entry name" value="INNER MEMBRANE TRANSPORTER"/>
    <property type="match status" value="1"/>
</dbReference>
<dbReference type="KEGG" id="plon:Pla110_06360"/>
<gene>
    <name evidence="8" type="primary">eamA</name>
    <name evidence="8" type="ORF">Pla110_06360</name>
</gene>
<dbReference type="InterPro" id="IPR050638">
    <property type="entry name" value="AA-Vitamin_Transporters"/>
</dbReference>
<feature type="transmembrane region" description="Helical" evidence="6">
    <location>
        <begin position="77"/>
        <end position="98"/>
    </location>
</feature>